<sequence length="1005" mass="111671">MPGTDAEYHNANDLTEQDNPVDYPDMGVYAAPPTSPGNSSLVLDLTADELNFINDFNDTTQSGSNTILDDDAFAFFQNNLPLVVAGSSSGPLINLDQPSSISSSSQSSSRSRGKRRMEYGTTDQNKRTKVEVEVKPIELIDDDDCIDLTNEIEGTSYGPIRVDDIDEGSSSGPIRIDDRIPMYDICDIDSDSDLDDPFTSVGTGEFYDDFGNDSTLISILGHSGYTYTEGNGNFQRPRAPPPIMNYPNGPHRQTPQDAERELRNLLEHVIFDDPPPPEDRTGTPDGLSIVLMEHQKIGLQWMLKMEDSRNRGGILADDMGLGKTIQAMAVIVQNTCDDFTPVDHSLINGNGSRLSDGELHIKATLIVCPVSLIDQWRREIESKTSPKLNVLVYHGSVRTQNPYDLARYDVIISSYAITASNFQENYKGPFSKVTFHRVILDEAHTIKNRNTRAAVGCCSLLATYRWCMTATPIQNKIEELYSLIRFLRIRPFCEWEEFRDCIAKPMKAGNHEKAIRVAQVLMKAISLRRSKKALIDGRPILNLPARNVHMTHIDFTPDERTHYNYVNQTAQARFNRYMAAGTVMKNYSSVLVLLLRLRQACLHPSLTLQEGDSSGVIMQEPENLIQLAESMRPEVVARLLDDSAGLAEIECPVCMDIAQDAQIIVGCGHILCKECFDGYWNVGDGNTKRCPQCRGELNISKLITVDVFLQKHAPQLLEQALVPISEAEQEDIARVQEFISSAKIDKMMELLEQTEREADGKDKTIVFSQFTGLLDLVETPLKEKGMAYLRYDGSMDIRRRAEAVNQFFDNPNIRVLLVSTKCGSLGLNLTVANRVILLDVWWNPALENQAIDRVHRIGQTKDVEVHRIFINNTVEDRILELQNKKQAISDGVLGEGTGQPTQRLGLQEMIYLFRGGAPPNSNAGPSNAGPSNAGPSNAGPSNAQPSNARPSNTHPSNARPSNARPSNARPSNAGSSNSTSSNARSSRRQTDQTPRRRSSRRRDSQ</sequence>
<dbReference type="GO" id="GO:0004386">
    <property type="term" value="F:helicase activity"/>
    <property type="evidence" value="ECO:0007669"/>
    <property type="project" value="UniProtKB-KW"/>
</dbReference>
<protein>
    <submittedName>
        <fullName evidence="11">Uncharacterized protein</fullName>
    </submittedName>
</protein>
<evidence type="ECO:0000256" key="7">
    <source>
        <dbReference type="SAM" id="MobiDB-lite"/>
    </source>
</evidence>
<keyword evidence="6" id="KW-0863">Zinc-finger</keyword>
<dbReference type="Pfam" id="PF13923">
    <property type="entry name" value="zf-C3HC4_2"/>
    <property type="match status" value="1"/>
</dbReference>
<dbReference type="PANTHER" id="PTHR45626:SF16">
    <property type="entry name" value="ATP-DEPENDENT HELICASE ULS1"/>
    <property type="match status" value="1"/>
</dbReference>
<dbReference type="CDD" id="cd18008">
    <property type="entry name" value="DEXDc_SHPRH-like"/>
    <property type="match status" value="1"/>
</dbReference>
<dbReference type="InterPro" id="IPR038718">
    <property type="entry name" value="SNF2-like_sf"/>
</dbReference>
<dbReference type="InterPro" id="IPR027417">
    <property type="entry name" value="P-loop_NTPase"/>
</dbReference>
<feature type="compositionally biased region" description="Basic residues" evidence="7">
    <location>
        <begin position="995"/>
        <end position="1005"/>
    </location>
</feature>
<proteinExistence type="inferred from homology"/>
<comment type="similarity">
    <text evidence="1">Belongs to the SNF2/RAD54 helicase family.</text>
</comment>
<dbReference type="GO" id="GO:0000724">
    <property type="term" value="P:double-strand break repair via homologous recombination"/>
    <property type="evidence" value="ECO:0007669"/>
    <property type="project" value="TreeGrafter"/>
</dbReference>
<dbReference type="GO" id="GO:0008270">
    <property type="term" value="F:zinc ion binding"/>
    <property type="evidence" value="ECO:0007669"/>
    <property type="project" value="UniProtKB-KW"/>
</dbReference>
<keyword evidence="5" id="KW-0067">ATP-binding</keyword>
<reference evidence="11" key="1">
    <citation type="submission" date="2021-01" db="EMBL/GenBank/DDBJ databases">
        <title>Metabolic potential, ecology and presence of endohyphal bacteria is reflected in genomic diversity of Mucoromycotina.</title>
        <authorList>
            <person name="Muszewska A."/>
            <person name="Okrasinska A."/>
            <person name="Steczkiewicz K."/>
            <person name="Drgas O."/>
            <person name="Orlowska M."/>
            <person name="Perlinska-Lenart U."/>
            <person name="Aleksandrzak-Piekarczyk T."/>
            <person name="Szatraj K."/>
            <person name="Zielenkiewicz U."/>
            <person name="Pilsyk S."/>
            <person name="Malc E."/>
            <person name="Mieczkowski P."/>
            <person name="Kruszewska J.S."/>
            <person name="Biernat P."/>
            <person name="Pawlowska J."/>
        </authorList>
    </citation>
    <scope>NUCLEOTIDE SEQUENCE</scope>
    <source>
        <strain evidence="11">WA0000018081</strain>
    </source>
</reference>
<dbReference type="GO" id="GO:0005634">
    <property type="term" value="C:nucleus"/>
    <property type="evidence" value="ECO:0007669"/>
    <property type="project" value="TreeGrafter"/>
</dbReference>
<gene>
    <name evidence="11" type="ORF">INT48_005744</name>
</gene>
<dbReference type="Gene3D" id="3.40.50.10810">
    <property type="entry name" value="Tandem AAA-ATPase domain"/>
    <property type="match status" value="1"/>
</dbReference>
<dbReference type="EMBL" id="JAEPRE010000033">
    <property type="protein sequence ID" value="KAG2235394.1"/>
    <property type="molecule type" value="Genomic_DNA"/>
</dbReference>
<name>A0A8H7SR94_9FUNG</name>
<keyword evidence="12" id="KW-1185">Reference proteome</keyword>
<dbReference type="InterPro" id="IPR001650">
    <property type="entry name" value="Helicase_C-like"/>
</dbReference>
<feature type="domain" description="Helicase C-terminal" evidence="10">
    <location>
        <begin position="743"/>
        <end position="905"/>
    </location>
</feature>
<feature type="domain" description="Helicase ATP-binding" evidence="9">
    <location>
        <begin position="304"/>
        <end position="490"/>
    </location>
</feature>
<organism evidence="11 12">
    <name type="scientific">Thamnidium elegans</name>
    <dbReference type="NCBI Taxonomy" id="101142"/>
    <lineage>
        <taxon>Eukaryota</taxon>
        <taxon>Fungi</taxon>
        <taxon>Fungi incertae sedis</taxon>
        <taxon>Mucoromycota</taxon>
        <taxon>Mucoromycotina</taxon>
        <taxon>Mucoromycetes</taxon>
        <taxon>Mucorales</taxon>
        <taxon>Mucorineae</taxon>
        <taxon>Mucoraceae</taxon>
        <taxon>Thamnidium</taxon>
    </lineage>
</organism>
<evidence type="ECO:0000256" key="3">
    <source>
        <dbReference type="ARBA" id="ARBA00022801"/>
    </source>
</evidence>
<feature type="compositionally biased region" description="Polar residues" evidence="7">
    <location>
        <begin position="919"/>
        <end position="970"/>
    </location>
</feature>
<evidence type="ECO:0000313" key="11">
    <source>
        <dbReference type="EMBL" id="KAG2235394.1"/>
    </source>
</evidence>
<dbReference type="GO" id="GO:0016787">
    <property type="term" value="F:hydrolase activity"/>
    <property type="evidence" value="ECO:0007669"/>
    <property type="project" value="UniProtKB-KW"/>
</dbReference>
<dbReference type="SUPFAM" id="SSF57850">
    <property type="entry name" value="RING/U-box"/>
    <property type="match status" value="1"/>
</dbReference>
<dbReference type="AlphaFoldDB" id="A0A8H7SR94"/>
<dbReference type="PROSITE" id="PS50089">
    <property type="entry name" value="ZF_RING_2"/>
    <property type="match status" value="1"/>
</dbReference>
<keyword evidence="2" id="KW-0547">Nucleotide-binding</keyword>
<keyword evidence="3" id="KW-0378">Hydrolase</keyword>
<evidence type="ECO:0000313" key="12">
    <source>
        <dbReference type="Proteomes" id="UP000613177"/>
    </source>
</evidence>
<keyword evidence="6" id="KW-0862">Zinc</keyword>
<dbReference type="Gene3D" id="3.30.40.10">
    <property type="entry name" value="Zinc/RING finger domain, C3HC4 (zinc finger)"/>
    <property type="match status" value="1"/>
</dbReference>
<accession>A0A8H7SR94</accession>
<dbReference type="Pfam" id="PF00176">
    <property type="entry name" value="SNF2-rel_dom"/>
    <property type="match status" value="1"/>
</dbReference>
<dbReference type="GO" id="GO:0008094">
    <property type="term" value="F:ATP-dependent activity, acting on DNA"/>
    <property type="evidence" value="ECO:0007669"/>
    <property type="project" value="TreeGrafter"/>
</dbReference>
<dbReference type="CDD" id="cd18793">
    <property type="entry name" value="SF2_C_SNF"/>
    <property type="match status" value="1"/>
</dbReference>
<feature type="domain" description="RING-type" evidence="8">
    <location>
        <begin position="651"/>
        <end position="694"/>
    </location>
</feature>
<dbReference type="GO" id="GO:0005737">
    <property type="term" value="C:cytoplasm"/>
    <property type="evidence" value="ECO:0007669"/>
    <property type="project" value="TreeGrafter"/>
</dbReference>
<evidence type="ECO:0000256" key="6">
    <source>
        <dbReference type="PROSITE-ProRule" id="PRU00175"/>
    </source>
</evidence>
<dbReference type="InterPro" id="IPR001841">
    <property type="entry name" value="Znf_RING"/>
</dbReference>
<dbReference type="InterPro" id="IPR000330">
    <property type="entry name" value="SNF2_N"/>
</dbReference>
<dbReference type="InterPro" id="IPR013083">
    <property type="entry name" value="Znf_RING/FYVE/PHD"/>
</dbReference>
<evidence type="ECO:0000256" key="4">
    <source>
        <dbReference type="ARBA" id="ARBA00022806"/>
    </source>
</evidence>
<evidence type="ECO:0000256" key="5">
    <source>
        <dbReference type="ARBA" id="ARBA00022840"/>
    </source>
</evidence>
<evidence type="ECO:0000256" key="1">
    <source>
        <dbReference type="ARBA" id="ARBA00007025"/>
    </source>
</evidence>
<dbReference type="SMART" id="SM00487">
    <property type="entry name" value="DEXDc"/>
    <property type="match status" value="1"/>
</dbReference>
<evidence type="ECO:0000259" key="9">
    <source>
        <dbReference type="PROSITE" id="PS51192"/>
    </source>
</evidence>
<comment type="caution">
    <text evidence="11">The sequence shown here is derived from an EMBL/GenBank/DDBJ whole genome shotgun (WGS) entry which is preliminary data.</text>
</comment>
<evidence type="ECO:0000259" key="8">
    <source>
        <dbReference type="PROSITE" id="PS50089"/>
    </source>
</evidence>
<feature type="region of interest" description="Disordered" evidence="7">
    <location>
        <begin position="915"/>
        <end position="1005"/>
    </location>
</feature>
<feature type="compositionally biased region" description="Low complexity" evidence="7">
    <location>
        <begin position="99"/>
        <end position="110"/>
    </location>
</feature>
<keyword evidence="6" id="KW-0479">Metal-binding</keyword>
<dbReference type="CDD" id="cd16564">
    <property type="entry name" value="RING-HC_RNF222"/>
    <property type="match status" value="1"/>
</dbReference>
<dbReference type="InterPro" id="IPR050628">
    <property type="entry name" value="SNF2_RAD54_helicase_TF"/>
</dbReference>
<dbReference type="PANTHER" id="PTHR45626">
    <property type="entry name" value="TRANSCRIPTION TERMINATION FACTOR 2-RELATED"/>
    <property type="match status" value="1"/>
</dbReference>
<evidence type="ECO:0000259" key="10">
    <source>
        <dbReference type="PROSITE" id="PS51194"/>
    </source>
</evidence>
<dbReference type="SMART" id="SM00184">
    <property type="entry name" value="RING"/>
    <property type="match status" value="1"/>
</dbReference>
<keyword evidence="4" id="KW-0347">Helicase</keyword>
<dbReference type="InterPro" id="IPR049730">
    <property type="entry name" value="SNF2/RAD54-like_C"/>
</dbReference>
<evidence type="ECO:0000256" key="2">
    <source>
        <dbReference type="ARBA" id="ARBA00022741"/>
    </source>
</evidence>
<dbReference type="Pfam" id="PF00271">
    <property type="entry name" value="Helicase_C"/>
    <property type="match status" value="1"/>
</dbReference>
<feature type="region of interest" description="Disordered" evidence="7">
    <location>
        <begin position="93"/>
        <end position="124"/>
    </location>
</feature>
<feature type="region of interest" description="Disordered" evidence="7">
    <location>
        <begin position="1"/>
        <end position="21"/>
    </location>
</feature>
<dbReference type="InterPro" id="IPR014001">
    <property type="entry name" value="Helicase_ATP-bd"/>
</dbReference>
<dbReference type="Proteomes" id="UP000613177">
    <property type="component" value="Unassembled WGS sequence"/>
</dbReference>
<feature type="compositionally biased region" description="Basic and acidic residues" evidence="7">
    <location>
        <begin position="1"/>
        <end position="10"/>
    </location>
</feature>
<dbReference type="SUPFAM" id="SSF52540">
    <property type="entry name" value="P-loop containing nucleoside triphosphate hydrolases"/>
    <property type="match status" value="2"/>
</dbReference>
<dbReference type="PROSITE" id="PS51194">
    <property type="entry name" value="HELICASE_CTER"/>
    <property type="match status" value="1"/>
</dbReference>
<dbReference type="SMART" id="SM00490">
    <property type="entry name" value="HELICc"/>
    <property type="match status" value="1"/>
</dbReference>
<feature type="compositionally biased region" description="Low complexity" evidence="7">
    <location>
        <begin position="971"/>
        <end position="984"/>
    </location>
</feature>
<dbReference type="PROSITE" id="PS51192">
    <property type="entry name" value="HELICASE_ATP_BIND_1"/>
    <property type="match status" value="1"/>
</dbReference>
<dbReference type="Gene3D" id="3.40.50.300">
    <property type="entry name" value="P-loop containing nucleotide triphosphate hydrolases"/>
    <property type="match status" value="1"/>
</dbReference>
<dbReference type="GO" id="GO:0005524">
    <property type="term" value="F:ATP binding"/>
    <property type="evidence" value="ECO:0007669"/>
    <property type="project" value="UniProtKB-KW"/>
</dbReference>